<evidence type="ECO:0000256" key="1">
    <source>
        <dbReference type="SAM" id="Coils"/>
    </source>
</evidence>
<name>A0AAU8GH05_9CAUD</name>
<sequence>MHFSKAASDVIAFHNKFDLKPLSMGGKPEFKLRYDRLVEELDEIQEALDENDKGKFLDALVDTVYIAVGTLYLYDEVHWFTNDFDYPVQPGIEPCSFMNRFNAKELRAYFTNDEATHCKHLASLVNHIFVWCANNNWPFDEAWDEVQKANMAKERAKPDASDSKHKSGQDIVKPEGWTAPDIHKVVEWHQTKGGQMEMDV</sequence>
<dbReference type="InterPro" id="IPR021130">
    <property type="entry name" value="PRib-ATP_PPHydrolase-like"/>
</dbReference>
<dbReference type="Pfam" id="PF01503">
    <property type="entry name" value="PRA-PH"/>
    <property type="match status" value="1"/>
</dbReference>
<feature type="compositionally biased region" description="Basic and acidic residues" evidence="2">
    <location>
        <begin position="151"/>
        <end position="168"/>
    </location>
</feature>
<reference evidence="3" key="1">
    <citation type="submission" date="2024-05" db="EMBL/GenBank/DDBJ databases">
        <authorList>
            <person name="Mugo M.M."/>
            <person name="Musyoki A.M."/>
            <person name="Makumi A.M."/>
            <person name="Mutai I."/>
            <person name="Drechsel O."/>
            <person name="Kering K.K."/>
            <person name="Muturi P."/>
            <person name="Mbae C.K."/>
            <person name="Kariuki S.M."/>
        </authorList>
    </citation>
    <scope>NUCLEOTIDE SEQUENCE</scope>
</reference>
<feature type="region of interest" description="Disordered" evidence="2">
    <location>
        <begin position="151"/>
        <end position="175"/>
    </location>
</feature>
<feature type="coiled-coil region" evidence="1">
    <location>
        <begin position="27"/>
        <end position="54"/>
    </location>
</feature>
<accession>A0AAU8GH05</accession>
<dbReference type="EMBL" id="PP856724">
    <property type="protein sequence ID" value="XCH40823.1"/>
    <property type="molecule type" value="Genomic_DNA"/>
</dbReference>
<dbReference type="CDD" id="cd11530">
    <property type="entry name" value="NTP-PPase_DR2231_like"/>
    <property type="match status" value="1"/>
</dbReference>
<evidence type="ECO:0000256" key="2">
    <source>
        <dbReference type="SAM" id="MobiDB-lite"/>
    </source>
</evidence>
<protein>
    <submittedName>
        <fullName evidence="3">Nucleotide pyrophosphohydrolase</fullName>
    </submittedName>
</protein>
<dbReference type="Gene3D" id="1.10.3420.10">
    <property type="entry name" value="putative ntp pyrophosphohydrolase like domain"/>
    <property type="match status" value="2"/>
</dbReference>
<proteinExistence type="predicted"/>
<gene>
    <name evidence="3" type="ORF">TCZZUYSU_CDS0052</name>
</gene>
<dbReference type="InterPro" id="IPR033653">
    <property type="entry name" value="NTP-PPase_DR2231-like"/>
</dbReference>
<evidence type="ECO:0000313" key="3">
    <source>
        <dbReference type="EMBL" id="XCH40823.1"/>
    </source>
</evidence>
<keyword evidence="1" id="KW-0175">Coiled coil</keyword>
<dbReference type="InterPro" id="IPR023292">
    <property type="entry name" value="NTP_PyroPHydrolase-like_dom_sf"/>
</dbReference>
<organism evidence="3">
    <name type="scientific">Salmonella phage vB_SEnST11_KE25</name>
    <dbReference type="NCBI Taxonomy" id="3161176"/>
    <lineage>
        <taxon>Viruses</taxon>
        <taxon>Duplodnaviria</taxon>
        <taxon>Heunggongvirae</taxon>
        <taxon>Uroviricota</taxon>
        <taxon>Caudoviricetes</taxon>
        <taxon>Rosemountvirus</taxon>
    </lineage>
</organism>